<reference evidence="1 2" key="1">
    <citation type="journal article" date="2021" name="Elife">
        <title>Chloroplast acquisition without the gene transfer in kleptoplastic sea slugs, Plakobranchus ocellatus.</title>
        <authorList>
            <person name="Maeda T."/>
            <person name="Takahashi S."/>
            <person name="Yoshida T."/>
            <person name="Shimamura S."/>
            <person name="Takaki Y."/>
            <person name="Nagai Y."/>
            <person name="Toyoda A."/>
            <person name="Suzuki Y."/>
            <person name="Arimoto A."/>
            <person name="Ishii H."/>
            <person name="Satoh N."/>
            <person name="Nishiyama T."/>
            <person name="Hasebe M."/>
            <person name="Maruyama T."/>
            <person name="Minagawa J."/>
            <person name="Obokata J."/>
            <person name="Shigenobu S."/>
        </authorList>
    </citation>
    <scope>NUCLEOTIDE SEQUENCE [LARGE SCALE GENOMIC DNA]</scope>
</reference>
<dbReference type="AlphaFoldDB" id="A0AAV4FF97"/>
<organism evidence="1 2">
    <name type="scientific">Elysia marginata</name>
    <dbReference type="NCBI Taxonomy" id="1093978"/>
    <lineage>
        <taxon>Eukaryota</taxon>
        <taxon>Metazoa</taxon>
        <taxon>Spiralia</taxon>
        <taxon>Lophotrochozoa</taxon>
        <taxon>Mollusca</taxon>
        <taxon>Gastropoda</taxon>
        <taxon>Heterobranchia</taxon>
        <taxon>Euthyneura</taxon>
        <taxon>Panpulmonata</taxon>
        <taxon>Sacoglossa</taxon>
        <taxon>Placobranchoidea</taxon>
        <taxon>Plakobranchidae</taxon>
        <taxon>Elysia</taxon>
    </lineage>
</organism>
<evidence type="ECO:0000313" key="1">
    <source>
        <dbReference type="EMBL" id="GFR71984.1"/>
    </source>
</evidence>
<accession>A0AAV4FF97</accession>
<protein>
    <submittedName>
        <fullName evidence="1">Uncharacterized protein</fullName>
    </submittedName>
</protein>
<comment type="caution">
    <text evidence="1">The sequence shown here is derived from an EMBL/GenBank/DDBJ whole genome shotgun (WGS) entry which is preliminary data.</text>
</comment>
<proteinExistence type="predicted"/>
<evidence type="ECO:0000313" key="2">
    <source>
        <dbReference type="Proteomes" id="UP000762676"/>
    </source>
</evidence>
<dbReference type="EMBL" id="BMAT01011396">
    <property type="protein sequence ID" value="GFR71984.1"/>
    <property type="molecule type" value="Genomic_DNA"/>
</dbReference>
<dbReference type="Proteomes" id="UP000762676">
    <property type="component" value="Unassembled WGS sequence"/>
</dbReference>
<sequence length="89" mass="10048">MGPARLTQDKRWTGMAWCSGRGRGHVTGLGRPTYVRYTSHVTTRITLHLLGISHKMGTRDLLNVLKLPFRCMESDWSLKLGHTTGHTCK</sequence>
<keyword evidence="2" id="KW-1185">Reference proteome</keyword>
<name>A0AAV4FF97_9GAST</name>
<gene>
    <name evidence="1" type="ORF">ElyMa_005693500</name>
</gene>